<dbReference type="EMBL" id="MLHH01000003">
    <property type="protein sequence ID" value="OOF37556.1"/>
    <property type="molecule type" value="Genomic_DNA"/>
</dbReference>
<evidence type="ECO:0000256" key="2">
    <source>
        <dbReference type="ARBA" id="ARBA00022617"/>
    </source>
</evidence>
<dbReference type="PROSITE" id="PS51007">
    <property type="entry name" value="CYTC"/>
    <property type="match status" value="2"/>
</dbReference>
<evidence type="ECO:0000256" key="3">
    <source>
        <dbReference type="ARBA" id="ARBA00022723"/>
    </source>
</evidence>
<dbReference type="GO" id="GO:0009055">
    <property type="term" value="F:electron transfer activity"/>
    <property type="evidence" value="ECO:0007669"/>
    <property type="project" value="InterPro"/>
</dbReference>
<dbReference type="PANTHER" id="PTHR30600:SF7">
    <property type="entry name" value="CYTOCHROME C PEROXIDASE-RELATED"/>
    <property type="match status" value="1"/>
</dbReference>
<dbReference type="RefSeq" id="WP_077426379.1">
    <property type="nucleotide sequence ID" value="NZ_MLHH01000003.1"/>
</dbReference>
<dbReference type="Proteomes" id="UP000189437">
    <property type="component" value="Unassembled WGS sequence"/>
</dbReference>
<dbReference type="AlphaFoldDB" id="A0A1V3ICA0"/>
<evidence type="ECO:0000313" key="8">
    <source>
        <dbReference type="EMBL" id="OOF37556.1"/>
    </source>
</evidence>
<dbReference type="InterPro" id="IPR036909">
    <property type="entry name" value="Cyt_c-like_dom_sf"/>
</dbReference>
<evidence type="ECO:0000313" key="9">
    <source>
        <dbReference type="Proteomes" id="UP000189437"/>
    </source>
</evidence>
<comment type="subcellular location">
    <subcellularLocation>
        <location evidence="1">Cell envelope</location>
    </subcellularLocation>
</comment>
<reference evidence="8 9" key="1">
    <citation type="submission" date="2016-10" db="EMBL/GenBank/DDBJ databases">
        <title>Rodentibacter gen. nov. and new species.</title>
        <authorList>
            <person name="Christensen H."/>
        </authorList>
    </citation>
    <scope>NUCLEOTIDE SEQUENCE [LARGE SCALE GENOMIC DNA]</scope>
    <source>
        <strain evidence="8 9">Ac69</strain>
    </source>
</reference>
<keyword evidence="5 6" id="KW-0408">Iron</keyword>
<keyword evidence="4" id="KW-0560">Oxidoreductase</keyword>
<dbReference type="InterPro" id="IPR051395">
    <property type="entry name" value="Cytochrome_c_Peroxidase/MauG"/>
</dbReference>
<dbReference type="InterPro" id="IPR009056">
    <property type="entry name" value="Cyt_c-like_dom"/>
</dbReference>
<evidence type="ECO:0000256" key="1">
    <source>
        <dbReference type="ARBA" id="ARBA00004196"/>
    </source>
</evidence>
<sequence length="462" mass="51952">MKKWILGAGAVAILGYLGVVGYLHQFDKAQANQFMKENQYSGEQQKVAETMVSNGCQYCHSPNATLPFYSALPIVGDKMHSDIEKGLRAFRMDRLLEGAKDLSKLSQADLAKLQRVLENNSMPLAEYIHLHWGSKPDDQQKAFLLNWIREKRQMLLPKETPNVDANRLVQPIPETLPTETAKVALGHSIFFDGRLSGDGTIQCHTCHQLDKGGVDRLATSTGIDGKKGPINAPTVFNAAFNFVQFWDGRAADLADQAKGPPTNPLEMGSNSWDEIVARFEMDEVFKENFLKEYPEITKETLTHAIGEYEKTLITPNSDFDRYLKGEQNALTPQQLRGYELFKQHKCDTCHTGVSLGGQSYEYMGLYGDYFKDRGTPLTEADEGRFAQTKDPYDMHRFKVPTLRNIALTAPYFHDASAADLKEAVRVMLKYQSDVQQPTQQDIDDISSFLESLTGEFNGEKLK</sequence>
<dbReference type="InterPro" id="IPR004852">
    <property type="entry name" value="Di-haem_cyt_c_peroxidsae"/>
</dbReference>
<evidence type="ECO:0000256" key="4">
    <source>
        <dbReference type="ARBA" id="ARBA00023002"/>
    </source>
</evidence>
<evidence type="ECO:0000259" key="7">
    <source>
        <dbReference type="PROSITE" id="PS51007"/>
    </source>
</evidence>
<dbReference type="InterPro" id="IPR025992">
    <property type="entry name" value="Haem-bd"/>
</dbReference>
<dbReference type="Pfam" id="PF14376">
    <property type="entry name" value="Haem_bd"/>
    <property type="match status" value="1"/>
</dbReference>
<dbReference type="SUPFAM" id="SSF46626">
    <property type="entry name" value="Cytochrome c"/>
    <property type="match status" value="2"/>
</dbReference>
<gene>
    <name evidence="8" type="ORF">BKK48_01100</name>
</gene>
<name>A0A1V3ICA0_9PAST</name>
<evidence type="ECO:0000256" key="6">
    <source>
        <dbReference type="PROSITE-ProRule" id="PRU00433"/>
    </source>
</evidence>
<protein>
    <submittedName>
        <fullName evidence="8">Cytochrome-c peroxidase</fullName>
    </submittedName>
</protein>
<evidence type="ECO:0000256" key="5">
    <source>
        <dbReference type="ARBA" id="ARBA00023004"/>
    </source>
</evidence>
<proteinExistence type="predicted"/>
<dbReference type="GO" id="GO:0004130">
    <property type="term" value="F:cytochrome-c peroxidase activity"/>
    <property type="evidence" value="ECO:0007669"/>
    <property type="project" value="TreeGrafter"/>
</dbReference>
<dbReference type="GO" id="GO:0046872">
    <property type="term" value="F:metal ion binding"/>
    <property type="evidence" value="ECO:0007669"/>
    <property type="project" value="UniProtKB-KW"/>
</dbReference>
<accession>A0A1V3ICA0</accession>
<keyword evidence="2 6" id="KW-0349">Heme</keyword>
<organism evidence="8 9">
    <name type="scientific">Rodentibacter heidelbergensis</name>
    <dbReference type="NCBI Taxonomy" id="1908258"/>
    <lineage>
        <taxon>Bacteria</taxon>
        <taxon>Pseudomonadati</taxon>
        <taxon>Pseudomonadota</taxon>
        <taxon>Gammaproteobacteria</taxon>
        <taxon>Pasteurellales</taxon>
        <taxon>Pasteurellaceae</taxon>
        <taxon>Rodentibacter</taxon>
    </lineage>
</organism>
<dbReference type="GO" id="GO:0020037">
    <property type="term" value="F:heme binding"/>
    <property type="evidence" value="ECO:0007669"/>
    <property type="project" value="InterPro"/>
</dbReference>
<dbReference type="GO" id="GO:0030313">
    <property type="term" value="C:cell envelope"/>
    <property type="evidence" value="ECO:0007669"/>
    <property type="project" value="UniProtKB-SubCell"/>
</dbReference>
<keyword evidence="8" id="KW-0575">Peroxidase</keyword>
<dbReference type="Gene3D" id="1.10.760.10">
    <property type="entry name" value="Cytochrome c-like domain"/>
    <property type="match status" value="2"/>
</dbReference>
<feature type="domain" description="Cytochrome c" evidence="7">
    <location>
        <begin position="332"/>
        <end position="453"/>
    </location>
</feature>
<dbReference type="PANTHER" id="PTHR30600">
    <property type="entry name" value="CYTOCHROME C PEROXIDASE-RELATED"/>
    <property type="match status" value="1"/>
</dbReference>
<keyword evidence="3 6" id="KW-0479">Metal-binding</keyword>
<dbReference type="SMART" id="SM01235">
    <property type="entry name" value="Haem_bd"/>
    <property type="match status" value="1"/>
</dbReference>
<feature type="domain" description="Cytochrome c" evidence="7">
    <location>
        <begin position="181"/>
        <end position="313"/>
    </location>
</feature>
<dbReference type="Pfam" id="PF03150">
    <property type="entry name" value="CCP_MauG"/>
    <property type="match status" value="1"/>
</dbReference>
<keyword evidence="9" id="KW-1185">Reference proteome</keyword>
<comment type="caution">
    <text evidence="8">The sequence shown here is derived from an EMBL/GenBank/DDBJ whole genome shotgun (WGS) entry which is preliminary data.</text>
</comment>
<dbReference type="OrthoDB" id="9805202at2"/>
<dbReference type="STRING" id="1908258.BKK48_01100"/>